<feature type="region of interest" description="Disordered" evidence="3">
    <location>
        <begin position="21"/>
        <end position="40"/>
    </location>
</feature>
<comment type="caution">
    <text evidence="4">The sequence shown here is derived from an EMBL/GenBank/DDBJ whole genome shotgun (WGS) entry which is preliminary data.</text>
</comment>
<dbReference type="Proteomes" id="UP000516437">
    <property type="component" value="Chromosome 8"/>
</dbReference>
<evidence type="ECO:0000313" key="4">
    <source>
        <dbReference type="EMBL" id="KAB1204750.1"/>
    </source>
</evidence>
<reference evidence="4 5" key="1">
    <citation type="journal article" date="2019" name="Plant Biotechnol. J.">
        <title>The red bayberry genome and genetic basis of sex determination.</title>
        <authorList>
            <person name="Jia H.M."/>
            <person name="Jia H.J."/>
            <person name="Cai Q.L."/>
            <person name="Wang Y."/>
            <person name="Zhao H.B."/>
            <person name="Yang W.F."/>
            <person name="Wang G.Y."/>
            <person name="Li Y.H."/>
            <person name="Zhan D.L."/>
            <person name="Shen Y.T."/>
            <person name="Niu Q.F."/>
            <person name="Chang L."/>
            <person name="Qiu J."/>
            <person name="Zhao L."/>
            <person name="Xie H.B."/>
            <person name="Fu W.Y."/>
            <person name="Jin J."/>
            <person name="Li X.W."/>
            <person name="Jiao Y."/>
            <person name="Zhou C.C."/>
            <person name="Tu T."/>
            <person name="Chai C.Y."/>
            <person name="Gao J.L."/>
            <person name="Fan L.J."/>
            <person name="van de Weg E."/>
            <person name="Wang J.Y."/>
            <person name="Gao Z.S."/>
        </authorList>
    </citation>
    <scope>NUCLEOTIDE SEQUENCE [LARGE SCALE GENOMIC DNA]</scope>
    <source>
        <tissue evidence="4">Leaves</tissue>
    </source>
</reference>
<dbReference type="GO" id="GO:0007165">
    <property type="term" value="P:signal transduction"/>
    <property type="evidence" value="ECO:0007669"/>
    <property type="project" value="TreeGrafter"/>
</dbReference>
<keyword evidence="2" id="KW-0175">Coiled coil</keyword>
<evidence type="ECO:0008006" key="6">
    <source>
        <dbReference type="Google" id="ProtNLM"/>
    </source>
</evidence>
<dbReference type="Pfam" id="PF05794">
    <property type="entry name" value="Tcp11"/>
    <property type="match status" value="1"/>
</dbReference>
<proteinExistence type="inferred from homology"/>
<name>A0A6A1V0A0_9ROSI</name>
<dbReference type="AlphaFoldDB" id="A0A6A1V0A0"/>
<keyword evidence="5" id="KW-1185">Reference proteome</keyword>
<dbReference type="PANTHER" id="PTHR12832">
    <property type="entry name" value="TESTIS-SPECIFIC PROTEIN PBS13 T-COMPLEX 11"/>
    <property type="match status" value="1"/>
</dbReference>
<feature type="region of interest" description="Disordered" evidence="3">
    <location>
        <begin position="597"/>
        <end position="672"/>
    </location>
</feature>
<feature type="compositionally biased region" description="Low complexity" evidence="3">
    <location>
        <begin position="597"/>
        <end position="610"/>
    </location>
</feature>
<dbReference type="InterPro" id="IPR008862">
    <property type="entry name" value="Tcp11"/>
</dbReference>
<feature type="coiled-coil region" evidence="2">
    <location>
        <begin position="247"/>
        <end position="274"/>
    </location>
</feature>
<dbReference type="EMBL" id="RXIC02000026">
    <property type="protein sequence ID" value="KAB1204750.1"/>
    <property type="molecule type" value="Genomic_DNA"/>
</dbReference>
<evidence type="ECO:0000256" key="1">
    <source>
        <dbReference type="ARBA" id="ARBA00010954"/>
    </source>
</evidence>
<evidence type="ECO:0000256" key="3">
    <source>
        <dbReference type="SAM" id="MobiDB-lite"/>
    </source>
</evidence>
<feature type="compositionally biased region" description="Low complexity" evidence="3">
    <location>
        <begin position="87"/>
        <end position="98"/>
    </location>
</feature>
<evidence type="ECO:0000256" key="2">
    <source>
        <dbReference type="SAM" id="Coils"/>
    </source>
</evidence>
<sequence>MAIGVEVTERERVVSGIALCYPTNDDTASSSSSTPPKVPRRLRRRLLKPKSTSTTEEIEARLRGAHLRRKQFYELLSSKARPKSRSSTRSSSSSSLEQNLSQRLQAKLNAAEQKRLSILATAQMRLARLDELRQAAKAGVEMRFEKQRYELGMKVESRVQQAEANRMFLLKASRQLRAAKRERSAQFLMQKAIRDRKYNECVRTAIVKKRAAAESKRLGLLEAKKTRAHARVLQVRRVAKSICAQREFETTRKQDQLEDRLQKAKKQRAEYLRRRSSENSVHVISKMMHEQGECLSRNLARCWTRFVTSRKTSFALAKAFIVLGISEKSVKAMPFKQLALQIESATTIQAAKALLDRLECLYLISQEASSGLSCLENIDHLLKCVASPIRKGNVSTKKKGAKTSDASKEVTRNPVKLSRYPVRVVLCAYMILGYPDTVLSSKSDHEVALADSAAKFIYDFELLIKIILQGAIQNAEEKTASTLPSRITFKSQLEAFDKAWRSYLYHFVVWKVKDVRTLEDDLVRAACQLELSRMKLNSEGDNGDLTHDMKAIQKQVAEDQQQLLRAKVQHLSGNVGLQRLECALSDVRSRFLECNGSGSSSASPVPHVSALCPPGSPDGSLVSVSNESDNLAEGHESSGPMVHSERENSYLGKNVGASTPCEASAHGHQSSDSLVSENELLVNEIVHEHRHGFYDSVIVNDKDKNSLNAKVKDIMENAFWDGVMESIKQEDPDASWILKLMKEVREELCEMSPQSWKQEIVEIIDIDILSKVLKSGILDMEYFGRILDYALVTLQKLSAPANDDAMKTTHQKLLIELGEISQVGEKSKASLALLMIKGLRFVLQQIQTLKKEISKARIRIVEPLIKGPAGLEYLKKAFSNRHGSPLNAPTSLPLTRQWLLSVRVVADQEWDEYRASVSSMTSDVRSSEGLPHTTLRTGGSIIRPSEMGSPTFCATGAEQAECRGERVDLLVRLGLLKLVSEIAGPALDSIPETLKLNLSRLRAVQALLQKIIVISTSILVLRQTLLSENLVTSPSDIDNRVSTCVKQLSEQLDSVEDVGIPEIVETISVFPEGSDHVLDAGKLQARKQIMGSMLAKSLQAGDPIFSRVSRTAYQAARGAVLGGTGMKGRQLMETALRPLGAALLTDKLMEVAEVLIEVARVSSNVHGAWYAELLNAL</sequence>
<dbReference type="PANTHER" id="PTHR12832:SF11">
    <property type="entry name" value="LD23868P"/>
    <property type="match status" value="1"/>
</dbReference>
<evidence type="ECO:0000313" key="5">
    <source>
        <dbReference type="Proteomes" id="UP000516437"/>
    </source>
</evidence>
<protein>
    <recommendedName>
        <fullName evidence="6">T-complex protein 11-like protein 1</fullName>
    </recommendedName>
</protein>
<organism evidence="4 5">
    <name type="scientific">Morella rubra</name>
    <name type="common">Chinese bayberry</name>
    <dbReference type="NCBI Taxonomy" id="262757"/>
    <lineage>
        <taxon>Eukaryota</taxon>
        <taxon>Viridiplantae</taxon>
        <taxon>Streptophyta</taxon>
        <taxon>Embryophyta</taxon>
        <taxon>Tracheophyta</taxon>
        <taxon>Spermatophyta</taxon>
        <taxon>Magnoliopsida</taxon>
        <taxon>eudicotyledons</taxon>
        <taxon>Gunneridae</taxon>
        <taxon>Pentapetalae</taxon>
        <taxon>rosids</taxon>
        <taxon>fabids</taxon>
        <taxon>Fagales</taxon>
        <taxon>Myricaceae</taxon>
        <taxon>Morella</taxon>
    </lineage>
</organism>
<accession>A0A6A1V0A0</accession>
<gene>
    <name evidence="4" type="ORF">CJ030_MR8G027403</name>
</gene>
<comment type="similarity">
    <text evidence="1">Belongs to the TCP11 family.</text>
</comment>
<feature type="region of interest" description="Disordered" evidence="3">
    <location>
        <begin position="76"/>
        <end position="98"/>
    </location>
</feature>
<dbReference type="OrthoDB" id="276323at2759"/>